<organism evidence="3 4">
    <name type="scientific">Nocardioides lentus</name>
    <dbReference type="NCBI Taxonomy" id="338077"/>
    <lineage>
        <taxon>Bacteria</taxon>
        <taxon>Bacillati</taxon>
        <taxon>Actinomycetota</taxon>
        <taxon>Actinomycetes</taxon>
        <taxon>Propionibacteriales</taxon>
        <taxon>Nocardioidaceae</taxon>
        <taxon>Nocardioides</taxon>
    </lineage>
</organism>
<dbReference type="Proteomes" id="UP001501612">
    <property type="component" value="Unassembled WGS sequence"/>
</dbReference>
<feature type="domain" description="YgjP-like metallopeptidase" evidence="2">
    <location>
        <begin position="96"/>
        <end position="160"/>
    </location>
</feature>
<dbReference type="InterPro" id="IPR002725">
    <property type="entry name" value="YgjP-like_metallopeptidase"/>
</dbReference>
<proteinExistence type="predicted"/>
<feature type="compositionally biased region" description="Low complexity" evidence="1">
    <location>
        <begin position="1"/>
        <end position="13"/>
    </location>
</feature>
<gene>
    <name evidence="3" type="ORF">GCM10009737_36970</name>
</gene>
<evidence type="ECO:0000256" key="1">
    <source>
        <dbReference type="SAM" id="MobiDB-lite"/>
    </source>
</evidence>
<feature type="region of interest" description="Disordered" evidence="1">
    <location>
        <begin position="176"/>
        <end position="206"/>
    </location>
</feature>
<accession>A0ABN2PU22</accession>
<dbReference type="Pfam" id="PF01863">
    <property type="entry name" value="YgjP-like"/>
    <property type="match status" value="1"/>
</dbReference>
<dbReference type="EMBL" id="BAAAMY010000014">
    <property type="protein sequence ID" value="GAA1931599.1"/>
    <property type="molecule type" value="Genomic_DNA"/>
</dbReference>
<comment type="caution">
    <text evidence="3">The sequence shown here is derived from an EMBL/GenBank/DDBJ whole genome shotgun (WGS) entry which is preliminary data.</text>
</comment>
<reference evidence="3 4" key="1">
    <citation type="journal article" date="2019" name="Int. J. Syst. Evol. Microbiol.">
        <title>The Global Catalogue of Microorganisms (GCM) 10K type strain sequencing project: providing services to taxonomists for standard genome sequencing and annotation.</title>
        <authorList>
            <consortium name="The Broad Institute Genomics Platform"/>
            <consortium name="The Broad Institute Genome Sequencing Center for Infectious Disease"/>
            <person name="Wu L."/>
            <person name="Ma J."/>
        </authorList>
    </citation>
    <scope>NUCLEOTIDE SEQUENCE [LARGE SCALE GENOMIC DNA]</scope>
    <source>
        <strain evidence="3 4">JCM 14046</strain>
    </source>
</reference>
<protein>
    <submittedName>
        <fullName evidence="3">M48 family metallopeptidase</fullName>
    </submittedName>
</protein>
<dbReference type="InterPro" id="IPR053136">
    <property type="entry name" value="UTP_pyrophosphatase-like"/>
</dbReference>
<dbReference type="Gene3D" id="3.30.2010.10">
    <property type="entry name" value="Metalloproteases ('zincins'), catalytic domain"/>
    <property type="match status" value="1"/>
</dbReference>
<evidence type="ECO:0000313" key="4">
    <source>
        <dbReference type="Proteomes" id="UP001501612"/>
    </source>
</evidence>
<feature type="region of interest" description="Disordered" evidence="1">
    <location>
        <begin position="1"/>
        <end position="28"/>
    </location>
</feature>
<evidence type="ECO:0000313" key="3">
    <source>
        <dbReference type="EMBL" id="GAA1931599.1"/>
    </source>
</evidence>
<name>A0ABN2PU22_9ACTN</name>
<evidence type="ECO:0000259" key="2">
    <source>
        <dbReference type="Pfam" id="PF01863"/>
    </source>
</evidence>
<keyword evidence="4" id="KW-1185">Reference proteome</keyword>
<dbReference type="CDD" id="cd07344">
    <property type="entry name" value="M48_yhfN_like"/>
    <property type="match status" value="1"/>
</dbReference>
<dbReference type="PANTHER" id="PTHR30399">
    <property type="entry name" value="UNCHARACTERIZED PROTEIN YGJP"/>
    <property type="match status" value="1"/>
</dbReference>
<dbReference type="PANTHER" id="PTHR30399:SF1">
    <property type="entry name" value="UTP PYROPHOSPHATASE"/>
    <property type="match status" value="1"/>
</dbReference>
<sequence>MGAAMSGTTGASGEPEVEVRRSRRRRRTVAARREGEKILVLVPAAMTAEQEAVWVPRMVARVMRAEERRRTPSTDADLEARARWLSDRYLGGLAQPASVRWVENQTSRWGSCTPGEGTIRLSGRLRSMPRWVVDYVLVHELAHLLEPGHDERFWGWVEHYPLTAKAQGYLLGWSAASEMDPPAGEPDPADDPSQAAGPPRRPDPAG</sequence>